<name>A0A151J1U7_9HYME</name>
<feature type="domain" description="EGF-like" evidence="4">
    <location>
        <begin position="1606"/>
        <end position="1645"/>
    </location>
</feature>
<sequence length="1782" mass="196978">MQRLPICLIVFTCLGVGTWAIEGVKGGHRPRYPTSGSYSSTNSSQHGLCHKRVPYSHVLALNASGSLYNTIPQSPEGGHPPDGWITILDCCDGYVRNVTSGLCEPQCERGCFGGRCTAPNVCSCPSGWRSEDGVCMPVCSYRCQENAYCFSPEVCVCKLGYDEIDGQCKPICPNGCKQGECVAPRVCSCRQGYVLNERKECVAACEGGCVHGVCSAPGVCTCDEGYTNLFGDTESCTPHCPTGCPNGECVAPNLCLCRVGFTRNQAGACIPVCPGGCEGGECIAPNFCSCRPGYTQDRHSGKCVSSTTGKICYILRLKMLIDTIEMYNRRTSELIMLKLCAVCSFMETSEVPYLETYKEKTWGIFYKTRVRWNYKIESRRSWRIEYDCCDGFERKFFWDASSSKMHAKCEPFCRPSCGNGTCTKPNLCLCNYGYIFTYSETPKSDVGCVPVCTPPCVHGKCVLPDTCMCDSGYKSTNDYYICEPICNVPCPTGSYCYKPDQCFCLDGYKNISSGVKLTNMCEPICERECVHGKCTAPNICTCDDGYEPDTHDLFACKPTCKYGCLYGECTAPNVCTCIEGYSLNIYISSVCEPICSEACVMGTCVAPESCSCLTGYGLLENSKYICEPVCEKACLNGRCTAPGICMCNEGFQLSGDETEKHICKPYCETSCEPFGVCTAPDVCSCFEGYRLANKTQIEKINWLHFVSSSVCEPICEMECINGFCSAPWTCSCNIGYHPTSAIPMSSSYVCQPTCSQKCFNGFCTAPETCMCDSGYRRSNSWNECEPICETDCINGYCTAPNECTCNSGYQPTEGNRTSLCEPICNPSCKNGICVQPDVCSCNPGYHLSMNSKTVCDPICHPACGTNGICEAPDLCFCKDGYRMVYYDRKNVPFRCEPICSVVCGNGTCTAPDLCMCFDGYRNAEIGGCEPVCSTCNNGTCVAPEICECNDGFVPADPNLEFEVKDSQYSIVSENRTKNGSRCLPYCENCDNGECEAPGECRCYADFIKIESTCVHACQGGCGTHGECVKERRTCECDYGWAGLHCDRPTLCVLILKDGDNRTEQLRIIKEKNATIEHIFKNNPACSECIGKVNNETLCFKMFGNDTEDEAEIGCLMNEGFQKIPVYIPYKEIYRSSEQNMSEKIRNNFRIEFHTTQTCGCEGYNIVSGTDRCVPRCPQSCKKGTCKEPDVCTCNEGYRVSNDSKCMPECTNGCINGTCIDPEVCNCNEGYGLDSDGFTCRPVCNAECEQNHGYCSEPNVCICNKGYRMSNDSKCMPECKNGCINGTCSPSKICTCNEGYRLSLDGSTCQPFCNMECENGYCSEPNVCTCNSGYRRVRFDSFQFMCKPICDPKCRTGICTEPGSCTCNFGYIFDETNRICKPYCSTPCGLNKECVAPNECKCSKGYHKKDIGFSFDHSNYGSFNPFFRSEIEFSPRRLLFKKASITFIFYCAPTCDFECINGKCTAPNVCTCDRNFYPRWIDNHPPLPDIFHAPRICDRLPGPRCNESSCGVKGTCHESGICICNDGYVRDTNGDCVPFCAPTCSNGTCTAPNRCECHDGFASRNESFCEPICERGCKNGDCIGPNECICHDDFISNLNHHLGPECIPECTRNCSEHGNCVVDRIDNIDITYKCTCHRGWTGQDCDQPTMCMMVMLDNNEDLNSTTIHNDSAIDIPFFEDMPYCECDKSIENETLCFRQHEGNTSFTSCLFNKDLPCYTTSHYNVSINGAKIVWSFMTVTILVATGLTAAAYFIYRKRRKEKFATGPSVHVFMRESFSTEILL</sequence>
<dbReference type="InterPro" id="IPR003341">
    <property type="entry name" value="Cys_rich_tripleX"/>
</dbReference>
<dbReference type="PROSITE" id="PS01186">
    <property type="entry name" value="EGF_2"/>
    <property type="match status" value="2"/>
</dbReference>
<evidence type="ECO:0000256" key="3">
    <source>
        <dbReference type="SAM" id="SignalP"/>
    </source>
</evidence>
<gene>
    <name evidence="5" type="ORF">ALC57_12061</name>
</gene>
<feature type="disulfide bond" evidence="1">
    <location>
        <begin position="1635"/>
        <end position="1644"/>
    </location>
</feature>
<dbReference type="InterPro" id="IPR006212">
    <property type="entry name" value="Furin_repeat"/>
</dbReference>
<dbReference type="InterPro" id="IPR009030">
    <property type="entry name" value="Growth_fac_rcpt_cys_sf"/>
</dbReference>
<feature type="disulfide bond" evidence="1">
    <location>
        <begin position="1609"/>
        <end position="1619"/>
    </location>
</feature>
<dbReference type="EMBL" id="KQ980514">
    <property type="protein sequence ID" value="KYN15763.1"/>
    <property type="molecule type" value="Genomic_DNA"/>
</dbReference>
<reference evidence="5 6" key="1">
    <citation type="submission" date="2015-09" db="EMBL/GenBank/DDBJ databases">
        <title>Trachymyrmex cornetzi WGS genome.</title>
        <authorList>
            <person name="Nygaard S."/>
            <person name="Hu H."/>
            <person name="Boomsma J."/>
            <person name="Zhang G."/>
        </authorList>
    </citation>
    <scope>NUCLEOTIDE SEQUENCE [LARGE SCALE GENOMIC DNA]</scope>
    <source>
        <strain evidence="5">Tcor2-1</strain>
        <tissue evidence="5">Whole body</tissue>
    </source>
</reference>
<keyword evidence="3" id="KW-0732">Signal</keyword>
<dbReference type="InterPro" id="IPR000742">
    <property type="entry name" value="EGF"/>
</dbReference>
<evidence type="ECO:0000313" key="5">
    <source>
        <dbReference type="EMBL" id="KYN15763.1"/>
    </source>
</evidence>
<protein>
    <submittedName>
        <fullName evidence="5">von Willebrand factor D and EGF domain-containing protein</fullName>
    </submittedName>
</protein>
<feature type="transmembrane region" description="Helical" evidence="2">
    <location>
        <begin position="1731"/>
        <end position="1754"/>
    </location>
</feature>
<feature type="chain" id="PRO_5007582431" evidence="3">
    <location>
        <begin position="21"/>
        <end position="1782"/>
    </location>
</feature>
<dbReference type="SMART" id="SM00261">
    <property type="entry name" value="FU"/>
    <property type="match status" value="4"/>
</dbReference>
<dbReference type="PANTHER" id="PTHR24047:SF29">
    <property type="entry name" value="EATER-RELATED"/>
    <property type="match status" value="1"/>
</dbReference>
<feature type="disulfide bond" evidence="1">
    <location>
        <begin position="1017"/>
        <end position="1027"/>
    </location>
</feature>
<feature type="domain" description="EGF-like" evidence="4">
    <location>
        <begin position="1014"/>
        <end position="1046"/>
    </location>
</feature>
<dbReference type="STRING" id="471704.A0A151J1U7"/>
<evidence type="ECO:0000256" key="2">
    <source>
        <dbReference type="SAM" id="Phobius"/>
    </source>
</evidence>
<keyword evidence="2" id="KW-0472">Membrane</keyword>
<dbReference type="PROSITE" id="PS50026">
    <property type="entry name" value="EGF_3"/>
    <property type="match status" value="2"/>
</dbReference>
<dbReference type="PANTHER" id="PTHR24047">
    <property type="entry name" value="FI01909P-RELATED"/>
    <property type="match status" value="1"/>
</dbReference>
<feature type="disulfide bond" evidence="1">
    <location>
        <begin position="1036"/>
        <end position="1045"/>
    </location>
</feature>
<comment type="caution">
    <text evidence="1">Lacks conserved residue(s) required for the propagation of feature annotation.</text>
</comment>
<dbReference type="Proteomes" id="UP000078492">
    <property type="component" value="Unassembled WGS sequence"/>
</dbReference>
<keyword evidence="2" id="KW-1133">Transmembrane helix</keyword>
<organism evidence="5 6">
    <name type="scientific">Trachymyrmex cornetzi</name>
    <dbReference type="NCBI Taxonomy" id="471704"/>
    <lineage>
        <taxon>Eukaryota</taxon>
        <taxon>Metazoa</taxon>
        <taxon>Ecdysozoa</taxon>
        <taxon>Arthropoda</taxon>
        <taxon>Hexapoda</taxon>
        <taxon>Insecta</taxon>
        <taxon>Pterygota</taxon>
        <taxon>Neoptera</taxon>
        <taxon>Endopterygota</taxon>
        <taxon>Hymenoptera</taxon>
        <taxon>Apocrita</taxon>
        <taxon>Aculeata</taxon>
        <taxon>Formicoidea</taxon>
        <taxon>Formicidae</taxon>
        <taxon>Myrmicinae</taxon>
        <taxon>Trachymyrmex</taxon>
    </lineage>
</organism>
<dbReference type="PROSITE" id="PS00022">
    <property type="entry name" value="EGF_1"/>
    <property type="match status" value="2"/>
</dbReference>
<evidence type="ECO:0000259" key="4">
    <source>
        <dbReference type="PROSITE" id="PS50026"/>
    </source>
</evidence>
<feature type="signal peptide" evidence="3">
    <location>
        <begin position="1"/>
        <end position="20"/>
    </location>
</feature>
<evidence type="ECO:0000256" key="1">
    <source>
        <dbReference type="PROSITE-ProRule" id="PRU00076"/>
    </source>
</evidence>
<keyword evidence="1" id="KW-1015">Disulfide bond</keyword>
<keyword evidence="1" id="KW-0245">EGF-like domain</keyword>
<dbReference type="SMART" id="SM00181">
    <property type="entry name" value="EGF"/>
    <property type="match status" value="35"/>
</dbReference>
<proteinExistence type="predicted"/>
<dbReference type="InterPro" id="IPR053255">
    <property type="entry name" value="EGF-like_domain"/>
</dbReference>
<dbReference type="Gene3D" id="2.10.25.10">
    <property type="entry name" value="Laminin"/>
    <property type="match status" value="30"/>
</dbReference>
<dbReference type="Pfam" id="PF02363">
    <property type="entry name" value="C_tripleX"/>
    <property type="match status" value="29"/>
</dbReference>
<dbReference type="SUPFAM" id="SSF57184">
    <property type="entry name" value="Growth factor receptor domain"/>
    <property type="match status" value="2"/>
</dbReference>
<keyword evidence="2" id="KW-0812">Transmembrane</keyword>
<keyword evidence="6" id="KW-1185">Reference proteome</keyword>
<dbReference type="Pfam" id="PF23106">
    <property type="entry name" value="EGF_Teneurin"/>
    <property type="match status" value="1"/>
</dbReference>
<evidence type="ECO:0000313" key="6">
    <source>
        <dbReference type="Proteomes" id="UP000078492"/>
    </source>
</evidence>
<accession>A0A151J1U7</accession>